<keyword evidence="2" id="KW-1185">Reference proteome</keyword>
<dbReference type="VEuPathDB" id="VectorBase:GPAI036517"/>
<dbReference type="AlphaFoldDB" id="A0A1B0A7B4"/>
<evidence type="ECO:0000313" key="2">
    <source>
        <dbReference type="Proteomes" id="UP000092445"/>
    </source>
</evidence>
<sequence length="185" mass="20669">MLSDNEDFENFIKTKHNEVSLKRKIPYQNNNAKKIIKDKFSKKNIIDGDSLPAEDLTVDVYTSSSNSPAAPSISNPIAMDTNSDPSCASPNLYGEDEIGESFVFVEVFPNDSSKSFRLNSDLFFFEFIKDFKLKGLTTIKTISNGKAKLSFATPAEVNEFVLNNDFRTFTEKYGGDSSDIVTLDE</sequence>
<dbReference type="EnsemblMetazoa" id="GPAI036517-RA">
    <property type="protein sequence ID" value="GPAI036517-PA"/>
    <property type="gene ID" value="GPAI036517"/>
</dbReference>
<accession>A0A1B0A7B4</accession>
<evidence type="ECO:0000313" key="1">
    <source>
        <dbReference type="EnsemblMetazoa" id="GPAI036517-PA"/>
    </source>
</evidence>
<organism evidence="1 2">
    <name type="scientific">Glossina pallidipes</name>
    <name type="common">Tsetse fly</name>
    <dbReference type="NCBI Taxonomy" id="7398"/>
    <lineage>
        <taxon>Eukaryota</taxon>
        <taxon>Metazoa</taxon>
        <taxon>Ecdysozoa</taxon>
        <taxon>Arthropoda</taxon>
        <taxon>Hexapoda</taxon>
        <taxon>Insecta</taxon>
        <taxon>Pterygota</taxon>
        <taxon>Neoptera</taxon>
        <taxon>Endopterygota</taxon>
        <taxon>Diptera</taxon>
        <taxon>Brachycera</taxon>
        <taxon>Muscomorpha</taxon>
        <taxon>Hippoboscoidea</taxon>
        <taxon>Glossinidae</taxon>
        <taxon>Glossina</taxon>
    </lineage>
</organism>
<proteinExistence type="predicted"/>
<reference evidence="2" key="1">
    <citation type="submission" date="2014-03" db="EMBL/GenBank/DDBJ databases">
        <authorList>
            <person name="Aksoy S."/>
            <person name="Warren W."/>
            <person name="Wilson R.K."/>
        </authorList>
    </citation>
    <scope>NUCLEOTIDE SEQUENCE [LARGE SCALE GENOMIC DNA]</scope>
    <source>
        <strain evidence="2">IAEA</strain>
    </source>
</reference>
<dbReference type="Proteomes" id="UP000092445">
    <property type="component" value="Unassembled WGS sequence"/>
</dbReference>
<reference evidence="1" key="2">
    <citation type="submission" date="2020-05" db="UniProtKB">
        <authorList>
            <consortium name="EnsemblMetazoa"/>
        </authorList>
    </citation>
    <scope>IDENTIFICATION</scope>
    <source>
        <strain evidence="1">IAEA</strain>
    </source>
</reference>
<name>A0A1B0A7B4_GLOPL</name>
<protein>
    <submittedName>
        <fullName evidence="1">Uncharacterized protein</fullName>
    </submittedName>
</protein>